<accession>A0A6J6EEH7</accession>
<organism evidence="1">
    <name type="scientific">freshwater metagenome</name>
    <dbReference type="NCBI Taxonomy" id="449393"/>
    <lineage>
        <taxon>unclassified sequences</taxon>
        <taxon>metagenomes</taxon>
        <taxon>ecological metagenomes</taxon>
    </lineage>
</organism>
<dbReference type="AlphaFoldDB" id="A0A6J6EEH7"/>
<reference evidence="1" key="1">
    <citation type="submission" date="2020-05" db="EMBL/GenBank/DDBJ databases">
        <authorList>
            <person name="Chiriac C."/>
            <person name="Salcher M."/>
            <person name="Ghai R."/>
            <person name="Kavagutti S V."/>
        </authorList>
    </citation>
    <scope>NUCLEOTIDE SEQUENCE</scope>
</reference>
<sequence length="202" mass="22037">MIKAWAVPTGKWATLVTFAALGTSRTIIAGSTLGTDGTVISSWSTKSRRALCSIRSSTIRSSTIRSSTFISGAFGTRWAVFACRSVITRGALSASRSLTPHTSFRRALVRTPPTLRRLGRFLGTISPVLRAAASRFSSRRFWGTIWIVILCRTSAGRFLALRHCCAFVDSKRDGRAELTARTTTTTVVTTRTKLWPGPIHSV</sequence>
<protein>
    <submittedName>
        <fullName evidence="1">Unannotated protein</fullName>
    </submittedName>
</protein>
<proteinExistence type="predicted"/>
<name>A0A6J6EEH7_9ZZZZ</name>
<dbReference type="EMBL" id="CAEZTD010000167">
    <property type="protein sequence ID" value="CAB4574296.1"/>
    <property type="molecule type" value="Genomic_DNA"/>
</dbReference>
<evidence type="ECO:0000313" key="1">
    <source>
        <dbReference type="EMBL" id="CAB4574296.1"/>
    </source>
</evidence>
<gene>
    <name evidence="1" type="ORF">UFOPK1591_01484</name>
</gene>